<evidence type="ECO:0000256" key="3">
    <source>
        <dbReference type="ARBA" id="ARBA00023125"/>
    </source>
</evidence>
<dbReference type="Proteomes" id="UP001139516">
    <property type="component" value="Unassembled WGS sequence"/>
</dbReference>
<evidence type="ECO:0000256" key="4">
    <source>
        <dbReference type="ARBA" id="ARBA00023163"/>
    </source>
</evidence>
<organism evidence="6 7">
    <name type="scientific">Roseomonas acroporae</name>
    <dbReference type="NCBI Taxonomy" id="2937791"/>
    <lineage>
        <taxon>Bacteria</taxon>
        <taxon>Pseudomonadati</taxon>
        <taxon>Pseudomonadota</taxon>
        <taxon>Alphaproteobacteria</taxon>
        <taxon>Acetobacterales</taxon>
        <taxon>Roseomonadaceae</taxon>
        <taxon>Roseomonas</taxon>
    </lineage>
</organism>
<dbReference type="Pfam" id="PF03466">
    <property type="entry name" value="LysR_substrate"/>
    <property type="match status" value="1"/>
</dbReference>
<dbReference type="FunFam" id="1.10.10.10:FF:000001">
    <property type="entry name" value="LysR family transcriptional regulator"/>
    <property type="match status" value="1"/>
</dbReference>
<name>A0A9X2BWE2_9PROT</name>
<dbReference type="SUPFAM" id="SSF53850">
    <property type="entry name" value="Periplasmic binding protein-like II"/>
    <property type="match status" value="1"/>
</dbReference>
<evidence type="ECO:0000313" key="6">
    <source>
        <dbReference type="EMBL" id="MCK8787587.1"/>
    </source>
</evidence>
<dbReference type="InterPro" id="IPR000847">
    <property type="entry name" value="LysR_HTH_N"/>
</dbReference>
<keyword evidence="3" id="KW-0238">DNA-binding</keyword>
<accession>A0A9X2BWE2</accession>
<dbReference type="GO" id="GO:0003700">
    <property type="term" value="F:DNA-binding transcription factor activity"/>
    <property type="evidence" value="ECO:0007669"/>
    <property type="project" value="InterPro"/>
</dbReference>
<gene>
    <name evidence="6" type="ORF">M0638_24785</name>
</gene>
<dbReference type="InterPro" id="IPR036390">
    <property type="entry name" value="WH_DNA-bd_sf"/>
</dbReference>
<dbReference type="Pfam" id="PF00126">
    <property type="entry name" value="HTH_1"/>
    <property type="match status" value="1"/>
</dbReference>
<comment type="similarity">
    <text evidence="1">Belongs to the LysR transcriptional regulatory family.</text>
</comment>
<reference evidence="6" key="1">
    <citation type="submission" date="2022-04" db="EMBL/GenBank/DDBJ databases">
        <title>Roseomonas acroporae sp. nov., isolated from coral Acropora digitifera.</title>
        <authorList>
            <person name="Sun H."/>
        </authorList>
    </citation>
    <scope>NUCLEOTIDE SEQUENCE</scope>
    <source>
        <strain evidence="6">NAR14</strain>
    </source>
</reference>
<dbReference type="InterPro" id="IPR005119">
    <property type="entry name" value="LysR_subst-bd"/>
</dbReference>
<dbReference type="Gene3D" id="1.10.10.10">
    <property type="entry name" value="Winged helix-like DNA-binding domain superfamily/Winged helix DNA-binding domain"/>
    <property type="match status" value="1"/>
</dbReference>
<evidence type="ECO:0000256" key="2">
    <source>
        <dbReference type="ARBA" id="ARBA00023015"/>
    </source>
</evidence>
<keyword evidence="4" id="KW-0804">Transcription</keyword>
<dbReference type="GO" id="GO:0043565">
    <property type="term" value="F:sequence-specific DNA binding"/>
    <property type="evidence" value="ECO:0007669"/>
    <property type="project" value="TreeGrafter"/>
</dbReference>
<dbReference type="InterPro" id="IPR036388">
    <property type="entry name" value="WH-like_DNA-bd_sf"/>
</dbReference>
<evidence type="ECO:0000313" key="7">
    <source>
        <dbReference type="Proteomes" id="UP001139516"/>
    </source>
</evidence>
<protein>
    <submittedName>
        <fullName evidence="6">LysR substrate-binding domain-containing protein</fullName>
    </submittedName>
</protein>
<dbReference type="PANTHER" id="PTHR30537:SF31">
    <property type="entry name" value="TRANSCRIPTIONAL REGULATOR, LYSR FAMILY"/>
    <property type="match status" value="1"/>
</dbReference>
<dbReference type="PROSITE" id="PS50931">
    <property type="entry name" value="HTH_LYSR"/>
    <property type="match status" value="1"/>
</dbReference>
<evidence type="ECO:0000256" key="1">
    <source>
        <dbReference type="ARBA" id="ARBA00009437"/>
    </source>
</evidence>
<dbReference type="InterPro" id="IPR058163">
    <property type="entry name" value="LysR-type_TF_proteobact-type"/>
</dbReference>
<sequence>MMQDLNDLYYFVQVVDDGGFAAAARRLGMPRSRLSRRIGLLEERLGVRLIQRSTRRFAVTDIGRDYHRHCVAMLVEAEAAQEAIDRRRAEPRGVVRVSCPATLLFFEVGEMVVRFMAACPDVEVHLENTNRRVDVIGEGFDVAFRVRFPPLEDSGLVMRELGPSPQRLVAAPALLAGRAGLRAPGDLAALPSLAWSTGDGGDHEWRLTDGEGREATVRHRPRLVTEDMISLLRAARRGIGVVQLPSMVVGEDIAGGALVDVLPAWAPPAATIHMVFPTRRGLLPATRAFIDHVAAEYGAKGDGHGARAASGPG</sequence>
<keyword evidence="7" id="KW-1185">Reference proteome</keyword>
<keyword evidence="2" id="KW-0805">Transcription regulation</keyword>
<dbReference type="PANTHER" id="PTHR30537">
    <property type="entry name" value="HTH-TYPE TRANSCRIPTIONAL REGULATOR"/>
    <property type="match status" value="1"/>
</dbReference>
<dbReference type="GO" id="GO:0006351">
    <property type="term" value="P:DNA-templated transcription"/>
    <property type="evidence" value="ECO:0007669"/>
    <property type="project" value="TreeGrafter"/>
</dbReference>
<dbReference type="Gene3D" id="3.40.190.290">
    <property type="match status" value="1"/>
</dbReference>
<dbReference type="EMBL" id="JALPRX010000133">
    <property type="protein sequence ID" value="MCK8787587.1"/>
    <property type="molecule type" value="Genomic_DNA"/>
</dbReference>
<dbReference type="RefSeq" id="WP_248669636.1">
    <property type="nucleotide sequence ID" value="NZ_JALPRX010000133.1"/>
</dbReference>
<dbReference type="AlphaFoldDB" id="A0A9X2BWE2"/>
<comment type="caution">
    <text evidence="6">The sequence shown here is derived from an EMBL/GenBank/DDBJ whole genome shotgun (WGS) entry which is preliminary data.</text>
</comment>
<evidence type="ECO:0000259" key="5">
    <source>
        <dbReference type="PROSITE" id="PS50931"/>
    </source>
</evidence>
<proteinExistence type="inferred from homology"/>
<dbReference type="CDD" id="cd08473">
    <property type="entry name" value="PBP2_CrgA_like_4"/>
    <property type="match status" value="1"/>
</dbReference>
<feature type="domain" description="HTH lysR-type" evidence="5">
    <location>
        <begin position="1"/>
        <end position="60"/>
    </location>
</feature>
<dbReference type="SUPFAM" id="SSF46785">
    <property type="entry name" value="Winged helix' DNA-binding domain"/>
    <property type="match status" value="1"/>
</dbReference>